<proteinExistence type="predicted"/>
<reference evidence="5" key="1">
    <citation type="submission" date="2019-07" db="EMBL/GenBank/DDBJ databases">
        <authorList>
            <person name="Palmer J.M."/>
        </authorList>
    </citation>
    <scope>NUCLEOTIDE SEQUENCE</scope>
    <source>
        <strain evidence="5">PC9</strain>
    </source>
</reference>
<sequence length="345" mass="35652">MAFGATAEMSTIVHQAGGFGMIPAGKSPSVSHTDPASNLARARTTKGFDSSAQLKAHLTTARKSLSIAAGAPIPVGVGFIGWILDQTEASADPRLPGVLAEKPAAIWLAFGAALGTYVAQIRAFDAQRTDGHRTRVFAIVNDVEGALRAAGAWGVDVVVAQGIEAGGHGGAEALPVLSLVPAIRAAFPPGACPPIVAAGGVSTGAQIAALLVLGASGVALGTRFLYTHESCYTREMKAVLVGAGWGATTRGLMFDEVNGTMGWPAKHDGRAIANGIVEDWAAGLPLSARLERFEESRARGEKDRLVIWAGVGVGMTDEIRALKDVFEELHSDTVKALRKSSSLLA</sequence>
<keyword evidence="4" id="KW-0812">Transmembrane</keyword>
<dbReference type="OrthoDB" id="2349068at2759"/>
<name>A0A8H6ZZ56_PLEOS</name>
<dbReference type="SUPFAM" id="SSF51412">
    <property type="entry name" value="Inosine monophosphate dehydrogenase (IMPDH)"/>
    <property type="match status" value="1"/>
</dbReference>
<dbReference type="PANTHER" id="PTHR32332:SF31">
    <property type="entry name" value="2-NITROPROPANE DIOXYGENASE FAMILY, PUTATIVE (AFU_ORTHOLOGUE AFUA_2G09850)-RELATED"/>
    <property type="match status" value="1"/>
</dbReference>
<dbReference type="InterPro" id="IPR004136">
    <property type="entry name" value="NMO"/>
</dbReference>
<feature type="transmembrane region" description="Helical" evidence="4">
    <location>
        <begin position="65"/>
        <end position="84"/>
    </location>
</feature>
<keyword evidence="2" id="KW-0288">FMN</keyword>
<evidence type="ECO:0000256" key="1">
    <source>
        <dbReference type="ARBA" id="ARBA00022630"/>
    </source>
</evidence>
<evidence type="ECO:0000256" key="3">
    <source>
        <dbReference type="ARBA" id="ARBA00023002"/>
    </source>
</evidence>
<comment type="caution">
    <text evidence="5">The sequence shown here is derived from an EMBL/GenBank/DDBJ whole genome shotgun (WGS) entry which is preliminary data.</text>
</comment>
<dbReference type="Proteomes" id="UP000623687">
    <property type="component" value="Unassembled WGS sequence"/>
</dbReference>
<evidence type="ECO:0000256" key="4">
    <source>
        <dbReference type="SAM" id="Phobius"/>
    </source>
</evidence>
<evidence type="ECO:0000313" key="5">
    <source>
        <dbReference type="EMBL" id="KAF7428727.1"/>
    </source>
</evidence>
<dbReference type="AlphaFoldDB" id="A0A8H6ZZ56"/>
<gene>
    <name evidence="5" type="ORF">PC9H_007956</name>
</gene>
<dbReference type="GeneID" id="59377774"/>
<keyword evidence="4" id="KW-0472">Membrane</keyword>
<feature type="transmembrane region" description="Helical" evidence="4">
    <location>
        <begin position="104"/>
        <end position="124"/>
    </location>
</feature>
<keyword evidence="4" id="KW-1133">Transmembrane helix</keyword>
<dbReference type="EMBL" id="JACETU010000005">
    <property type="protein sequence ID" value="KAF7428727.1"/>
    <property type="molecule type" value="Genomic_DNA"/>
</dbReference>
<keyword evidence="3" id="KW-0560">Oxidoreductase</keyword>
<dbReference type="Pfam" id="PF03060">
    <property type="entry name" value="NMO"/>
    <property type="match status" value="1"/>
</dbReference>
<dbReference type="Gene3D" id="3.20.20.70">
    <property type="entry name" value="Aldolase class I"/>
    <property type="match status" value="1"/>
</dbReference>
<organism evidence="5 6">
    <name type="scientific">Pleurotus ostreatus</name>
    <name type="common">Oyster mushroom</name>
    <name type="synonym">White-rot fungus</name>
    <dbReference type="NCBI Taxonomy" id="5322"/>
    <lineage>
        <taxon>Eukaryota</taxon>
        <taxon>Fungi</taxon>
        <taxon>Dikarya</taxon>
        <taxon>Basidiomycota</taxon>
        <taxon>Agaricomycotina</taxon>
        <taxon>Agaricomycetes</taxon>
        <taxon>Agaricomycetidae</taxon>
        <taxon>Agaricales</taxon>
        <taxon>Pleurotineae</taxon>
        <taxon>Pleurotaceae</taxon>
        <taxon>Pleurotus</taxon>
    </lineage>
</organism>
<dbReference type="PANTHER" id="PTHR32332">
    <property type="entry name" value="2-NITROPROPANE DIOXYGENASE"/>
    <property type="match status" value="1"/>
</dbReference>
<evidence type="ECO:0000256" key="2">
    <source>
        <dbReference type="ARBA" id="ARBA00022643"/>
    </source>
</evidence>
<dbReference type="CDD" id="cd04730">
    <property type="entry name" value="NPD_like"/>
    <property type="match status" value="1"/>
</dbReference>
<evidence type="ECO:0008006" key="7">
    <source>
        <dbReference type="Google" id="ProtNLM"/>
    </source>
</evidence>
<protein>
    <recommendedName>
        <fullName evidence="7">Nitronate monooxygenase domain-containing protein</fullName>
    </recommendedName>
</protein>
<keyword evidence="6" id="KW-1185">Reference proteome</keyword>
<dbReference type="RefSeq" id="XP_036631099.1">
    <property type="nucleotide sequence ID" value="XM_036777479.1"/>
</dbReference>
<accession>A0A8H6ZZ56</accession>
<keyword evidence="1" id="KW-0285">Flavoprotein</keyword>
<dbReference type="GO" id="GO:0018580">
    <property type="term" value="F:nitronate monooxygenase activity"/>
    <property type="evidence" value="ECO:0007669"/>
    <property type="project" value="InterPro"/>
</dbReference>
<dbReference type="VEuPathDB" id="FungiDB:PC9H_007956"/>
<dbReference type="InterPro" id="IPR013785">
    <property type="entry name" value="Aldolase_TIM"/>
</dbReference>
<evidence type="ECO:0000313" key="6">
    <source>
        <dbReference type="Proteomes" id="UP000623687"/>
    </source>
</evidence>